<proteinExistence type="inferred from homology"/>
<dbReference type="GO" id="GO:0032259">
    <property type="term" value="P:methylation"/>
    <property type="evidence" value="ECO:0007669"/>
    <property type="project" value="UniProtKB-KW"/>
</dbReference>
<dbReference type="PANTHER" id="PTHR45875:SF1">
    <property type="entry name" value="METHYLTRANSFERASE N6AMT1"/>
    <property type="match status" value="1"/>
</dbReference>
<keyword evidence="3" id="KW-0808">Transferase</keyword>
<evidence type="ECO:0000256" key="4">
    <source>
        <dbReference type="ARBA" id="ARBA00022691"/>
    </source>
</evidence>
<dbReference type="EMBL" id="CAFBAA010000012">
    <property type="protein sequence ID" value="CAB4842560.1"/>
    <property type="molecule type" value="Genomic_DNA"/>
</dbReference>
<evidence type="ECO:0000259" key="5">
    <source>
        <dbReference type="Pfam" id="PF05175"/>
    </source>
</evidence>
<dbReference type="GO" id="GO:0035657">
    <property type="term" value="C:eRF1 methyltransferase complex"/>
    <property type="evidence" value="ECO:0007669"/>
    <property type="project" value="TreeGrafter"/>
</dbReference>
<dbReference type="AlphaFoldDB" id="A0A6J7BBE6"/>
<evidence type="ECO:0000256" key="3">
    <source>
        <dbReference type="ARBA" id="ARBA00022679"/>
    </source>
</evidence>
<name>A0A6J7BBE6_9ZZZZ</name>
<dbReference type="InterPro" id="IPR052190">
    <property type="entry name" value="Euk-Arch_PrmC-MTase"/>
</dbReference>
<dbReference type="Gene3D" id="3.40.50.150">
    <property type="entry name" value="Vaccinia Virus protein VP39"/>
    <property type="match status" value="1"/>
</dbReference>
<keyword evidence="2" id="KW-0489">Methyltransferase</keyword>
<dbReference type="PANTHER" id="PTHR45875">
    <property type="entry name" value="METHYLTRANSFERASE N6AMT1"/>
    <property type="match status" value="1"/>
</dbReference>
<dbReference type="InterPro" id="IPR029063">
    <property type="entry name" value="SAM-dependent_MTases_sf"/>
</dbReference>
<dbReference type="SUPFAM" id="SSF53335">
    <property type="entry name" value="S-adenosyl-L-methionine-dependent methyltransferases"/>
    <property type="match status" value="1"/>
</dbReference>
<sequence>MESGESVNDSPLSLFLPGFTSRYAMEGLKVEEVLPGKFLLSDQGTPQERGNDYVLGASNASLTLASLTPRTHFNRALDLGAGSGIQSLFLATHVDEIVATDTNARALELAHRSAQISDVHLDLRQGSLYEPVAGEQFDLIVCNPPFVIAPSALFEYRDAGMDGDSVSREIVSNAAEFLNEDGWFICLANWLIKDDWRDRLIEWIAPTGCDAWVVQRERLSAEEYVNLWLDDGGVTDRAAIKRRWLEYLAPFDGVGFGWVALHKRDSFFPHRYLEEIPQQLDLLDIPLAPALLEYFAGADLAHDLEDEEILERSWVAHPEVIAAGHTLVQTSGLRRAVALDPEVVARYREPGFVSEVSATYEGGIDVIRELIRLGLLLPA</sequence>
<dbReference type="GO" id="GO:0003676">
    <property type="term" value="F:nucleic acid binding"/>
    <property type="evidence" value="ECO:0007669"/>
    <property type="project" value="InterPro"/>
</dbReference>
<dbReference type="InterPro" id="IPR007848">
    <property type="entry name" value="Small_mtfrase_dom"/>
</dbReference>
<evidence type="ECO:0000313" key="6">
    <source>
        <dbReference type="EMBL" id="CAB4842560.1"/>
    </source>
</evidence>
<dbReference type="InterPro" id="IPR002052">
    <property type="entry name" value="DNA_methylase_N6_adenine_CS"/>
</dbReference>
<feature type="domain" description="Methyltransferase small" evidence="5">
    <location>
        <begin position="61"/>
        <end position="189"/>
    </location>
</feature>
<keyword evidence="4" id="KW-0949">S-adenosyl-L-methionine</keyword>
<evidence type="ECO:0000256" key="1">
    <source>
        <dbReference type="ARBA" id="ARBA00006149"/>
    </source>
</evidence>
<organism evidence="6">
    <name type="scientific">freshwater metagenome</name>
    <dbReference type="NCBI Taxonomy" id="449393"/>
    <lineage>
        <taxon>unclassified sequences</taxon>
        <taxon>metagenomes</taxon>
        <taxon>ecological metagenomes</taxon>
    </lineage>
</organism>
<protein>
    <submittedName>
        <fullName evidence="6">Unannotated protein</fullName>
    </submittedName>
</protein>
<dbReference type="CDD" id="cd02440">
    <property type="entry name" value="AdoMet_MTases"/>
    <property type="match status" value="1"/>
</dbReference>
<comment type="similarity">
    <text evidence="1">Belongs to the eukaryotic/archaeal PrmC-related family.</text>
</comment>
<dbReference type="GO" id="GO:0008757">
    <property type="term" value="F:S-adenosylmethionine-dependent methyltransferase activity"/>
    <property type="evidence" value="ECO:0007669"/>
    <property type="project" value="TreeGrafter"/>
</dbReference>
<evidence type="ECO:0000256" key="2">
    <source>
        <dbReference type="ARBA" id="ARBA00022603"/>
    </source>
</evidence>
<accession>A0A6J7BBE6</accession>
<reference evidence="6" key="1">
    <citation type="submission" date="2020-05" db="EMBL/GenBank/DDBJ databases">
        <authorList>
            <person name="Chiriac C."/>
            <person name="Salcher M."/>
            <person name="Ghai R."/>
            <person name="Kavagutti S V."/>
        </authorList>
    </citation>
    <scope>NUCLEOTIDE SEQUENCE</scope>
</reference>
<gene>
    <name evidence="6" type="ORF">UFOPK3266_00665</name>
</gene>
<dbReference type="GO" id="GO:0008276">
    <property type="term" value="F:protein methyltransferase activity"/>
    <property type="evidence" value="ECO:0007669"/>
    <property type="project" value="TreeGrafter"/>
</dbReference>
<dbReference type="Pfam" id="PF05175">
    <property type="entry name" value="MTS"/>
    <property type="match status" value="1"/>
</dbReference>
<dbReference type="PROSITE" id="PS00092">
    <property type="entry name" value="N6_MTASE"/>
    <property type="match status" value="1"/>
</dbReference>